<dbReference type="SUPFAM" id="SSF89550">
    <property type="entry name" value="PHP domain-like"/>
    <property type="match status" value="1"/>
</dbReference>
<dbReference type="GO" id="GO:0035312">
    <property type="term" value="F:5'-3' DNA exonuclease activity"/>
    <property type="evidence" value="ECO:0007669"/>
    <property type="project" value="TreeGrafter"/>
</dbReference>
<feature type="domain" description="Polymerase/histidinol phosphatase N-terminal" evidence="1">
    <location>
        <begin position="3"/>
        <end position="66"/>
    </location>
</feature>
<gene>
    <name evidence="2" type="ORF">PPSIR1_33004</name>
</gene>
<reference evidence="2 3" key="1">
    <citation type="submission" date="2007-06" db="EMBL/GenBank/DDBJ databases">
        <authorList>
            <person name="Shimkets L."/>
            <person name="Ferriera S."/>
            <person name="Johnson J."/>
            <person name="Kravitz S."/>
            <person name="Beeson K."/>
            <person name="Sutton G."/>
            <person name="Rogers Y.-H."/>
            <person name="Friedman R."/>
            <person name="Frazier M."/>
            <person name="Venter J.C."/>
        </authorList>
    </citation>
    <scope>NUCLEOTIDE SEQUENCE [LARGE SCALE GENOMIC DNA]</scope>
    <source>
        <strain evidence="2 3">SIR-1</strain>
    </source>
</reference>
<dbReference type="InterPro" id="IPR003141">
    <property type="entry name" value="Pol/His_phosphatase_N"/>
</dbReference>
<dbReference type="eggNOG" id="COG0613">
    <property type="taxonomic scope" value="Bacteria"/>
</dbReference>
<dbReference type="RefSeq" id="WP_006976718.1">
    <property type="nucleotide sequence ID" value="NZ_ABCS01000148.1"/>
</dbReference>
<comment type="caution">
    <text evidence="2">The sequence shown here is derived from an EMBL/GenBank/DDBJ whole genome shotgun (WGS) entry which is preliminary data.</text>
</comment>
<dbReference type="InterPro" id="IPR052018">
    <property type="entry name" value="PHP_domain"/>
</dbReference>
<dbReference type="Gene3D" id="1.10.150.650">
    <property type="match status" value="1"/>
</dbReference>
<dbReference type="Proteomes" id="UP000005801">
    <property type="component" value="Unassembled WGS sequence"/>
</dbReference>
<evidence type="ECO:0000313" key="2">
    <source>
        <dbReference type="EMBL" id="EDM74107.1"/>
    </source>
</evidence>
<dbReference type="InterPro" id="IPR016195">
    <property type="entry name" value="Pol/histidinol_Pase-like"/>
</dbReference>
<evidence type="ECO:0000313" key="3">
    <source>
        <dbReference type="Proteomes" id="UP000005801"/>
    </source>
</evidence>
<dbReference type="AlphaFoldDB" id="A6GJ32"/>
<proteinExistence type="predicted"/>
<dbReference type="GO" id="GO:0004534">
    <property type="term" value="F:5'-3' RNA exonuclease activity"/>
    <property type="evidence" value="ECO:0007669"/>
    <property type="project" value="TreeGrafter"/>
</dbReference>
<dbReference type="PANTHER" id="PTHR42924:SF3">
    <property type="entry name" value="POLYMERASE_HISTIDINOL PHOSPHATASE N-TERMINAL DOMAIN-CONTAINING PROTEIN"/>
    <property type="match status" value="1"/>
</dbReference>
<keyword evidence="3" id="KW-1185">Reference proteome</keyword>
<sequence>MRLELHCHSTCSDGSWTPVEIASAAADFEVELFCLTDHDTLDGCEQTQALLPNARVLRGLELSCKHQRRTVHLLIWGVPAHAEAFEARLAELREVRRLRIHAICARLAELGVRLDADAILANCHGTPGRPDVAKALVAAGVCTSFREAFDRFLKDGGPAHVVVDSLSLADGLALGRSVGARMALAHPHSLGNFALVEEIYREHRALGLEGIEAYSGVVSPTRAEPWLRLARKYELVATAGSDFHGDLTPNIARPGVIVPEPIAEGVQAWFEGLPSVEAAA</sequence>
<dbReference type="SMART" id="SM00481">
    <property type="entry name" value="POLIIIAc"/>
    <property type="match status" value="1"/>
</dbReference>
<accession>A6GJ32</accession>
<dbReference type="EMBL" id="ABCS01000148">
    <property type="protein sequence ID" value="EDM74107.1"/>
    <property type="molecule type" value="Genomic_DNA"/>
</dbReference>
<dbReference type="PANTHER" id="PTHR42924">
    <property type="entry name" value="EXONUCLEASE"/>
    <property type="match status" value="1"/>
</dbReference>
<dbReference type="OrthoDB" id="9804333at2"/>
<name>A6GJ32_9BACT</name>
<organism evidence="2 3">
    <name type="scientific">Plesiocystis pacifica SIR-1</name>
    <dbReference type="NCBI Taxonomy" id="391625"/>
    <lineage>
        <taxon>Bacteria</taxon>
        <taxon>Pseudomonadati</taxon>
        <taxon>Myxococcota</taxon>
        <taxon>Polyangia</taxon>
        <taxon>Nannocystales</taxon>
        <taxon>Nannocystaceae</taxon>
        <taxon>Plesiocystis</taxon>
    </lineage>
</organism>
<dbReference type="Gene3D" id="3.20.20.140">
    <property type="entry name" value="Metal-dependent hydrolases"/>
    <property type="match status" value="1"/>
</dbReference>
<evidence type="ECO:0000259" key="1">
    <source>
        <dbReference type="SMART" id="SM00481"/>
    </source>
</evidence>
<dbReference type="STRING" id="391625.PPSIR1_33004"/>
<protein>
    <recommendedName>
        <fullName evidence="1">Polymerase/histidinol phosphatase N-terminal domain-containing protein</fullName>
    </recommendedName>
</protein>